<gene>
    <name evidence="1" type="ORF">SAMN05216245_11023</name>
</gene>
<sequence>MERVMVMLLELEEAKNYLRVDTDEEDGLITGLSQSAEKLCMDVARIEDAEDFASLGDTAKTAVLYATAYLYEHREEADHHALTLTLRSLLFGVRKEGF</sequence>
<protein>
    <submittedName>
        <fullName evidence="1">Uncharacterized phage protein (Possible DNA packaging)</fullName>
    </submittedName>
</protein>
<dbReference type="NCBIfam" id="TIGR01560">
    <property type="entry name" value="put_DNA_pack"/>
    <property type="match status" value="1"/>
</dbReference>
<name>A0A1I2BVE5_9FIRM</name>
<dbReference type="Gene3D" id="1.10.3230.30">
    <property type="entry name" value="Phage gp6-like head-tail connector protein"/>
    <property type="match status" value="1"/>
</dbReference>
<dbReference type="STRING" id="1123323.SAMN05216245_11023"/>
<evidence type="ECO:0000313" key="2">
    <source>
        <dbReference type="Proteomes" id="UP000198896"/>
    </source>
</evidence>
<organism evidence="1 2">
    <name type="scientific">Succiniclasticum ruminis DSM 9236</name>
    <dbReference type="NCBI Taxonomy" id="1123323"/>
    <lineage>
        <taxon>Bacteria</taxon>
        <taxon>Bacillati</taxon>
        <taxon>Bacillota</taxon>
        <taxon>Negativicutes</taxon>
        <taxon>Acidaminococcales</taxon>
        <taxon>Acidaminococcaceae</taxon>
        <taxon>Succiniclasticum</taxon>
    </lineage>
</organism>
<keyword evidence="2" id="KW-1185">Reference proteome</keyword>
<dbReference type="InterPro" id="IPR021146">
    <property type="entry name" value="Phage_gp6-like_head-tail"/>
</dbReference>
<dbReference type="EMBL" id="FONL01000010">
    <property type="protein sequence ID" value="SFE60051.1"/>
    <property type="molecule type" value="Genomic_DNA"/>
</dbReference>
<dbReference type="Proteomes" id="UP000198896">
    <property type="component" value="Unassembled WGS sequence"/>
</dbReference>
<dbReference type="AlphaFoldDB" id="A0A1I2BVE5"/>
<dbReference type="Pfam" id="PF05135">
    <property type="entry name" value="Phage_connect_1"/>
    <property type="match status" value="1"/>
</dbReference>
<evidence type="ECO:0000313" key="1">
    <source>
        <dbReference type="EMBL" id="SFE60051.1"/>
    </source>
</evidence>
<dbReference type="InterPro" id="IPR006450">
    <property type="entry name" value="Phage_HK97_gp6-like"/>
</dbReference>
<accession>A0A1I2BVE5</accession>
<dbReference type="CDD" id="cd08054">
    <property type="entry name" value="gp6"/>
    <property type="match status" value="1"/>
</dbReference>
<proteinExistence type="predicted"/>
<reference evidence="1 2" key="1">
    <citation type="submission" date="2016-10" db="EMBL/GenBank/DDBJ databases">
        <authorList>
            <person name="de Groot N.N."/>
        </authorList>
    </citation>
    <scope>NUCLEOTIDE SEQUENCE [LARGE SCALE GENOMIC DNA]</scope>
    <source>
        <strain evidence="1 2">DSM 9236</strain>
    </source>
</reference>